<evidence type="ECO:0000313" key="2">
    <source>
        <dbReference type="EMBL" id="MCN9244218.1"/>
    </source>
</evidence>
<dbReference type="RefSeq" id="WP_252427957.1">
    <property type="nucleotide sequence ID" value="NZ_JAMWMR010000032.1"/>
</dbReference>
<feature type="domain" description="DUF7848" evidence="1">
    <location>
        <begin position="1"/>
        <end position="79"/>
    </location>
</feature>
<dbReference type="InterPro" id="IPR057170">
    <property type="entry name" value="DUF7848"/>
</dbReference>
<proteinExistence type="predicted"/>
<organism evidence="2 3">
    <name type="scientific">Streptomyces macrolidinus</name>
    <dbReference type="NCBI Taxonomy" id="2952607"/>
    <lineage>
        <taxon>Bacteria</taxon>
        <taxon>Bacillati</taxon>
        <taxon>Actinomycetota</taxon>
        <taxon>Actinomycetes</taxon>
        <taxon>Kitasatosporales</taxon>
        <taxon>Streptomycetaceae</taxon>
        <taxon>Streptomyces</taxon>
    </lineage>
</organism>
<comment type="caution">
    <text evidence="2">The sequence shown here is derived from an EMBL/GenBank/DDBJ whole genome shotgun (WGS) entry which is preliminary data.</text>
</comment>
<keyword evidence="3" id="KW-1185">Reference proteome</keyword>
<protein>
    <recommendedName>
        <fullName evidence="1">DUF7848 domain-containing protein</fullName>
    </recommendedName>
</protein>
<evidence type="ECO:0000259" key="1">
    <source>
        <dbReference type="Pfam" id="PF25232"/>
    </source>
</evidence>
<evidence type="ECO:0000313" key="3">
    <source>
        <dbReference type="Proteomes" id="UP001523219"/>
    </source>
</evidence>
<name>A0ABT0ZKU9_9ACTN</name>
<reference evidence="2 3" key="1">
    <citation type="submission" date="2022-05" db="EMBL/GenBank/DDBJ databases">
        <title>Streptomyces sp. nov. RY43-2 isolated from soil of a peat swamp forest.</title>
        <authorList>
            <person name="Kanchanasin P."/>
            <person name="Tanasupawat S."/>
            <person name="Phongsopitanun W."/>
        </authorList>
    </citation>
    <scope>NUCLEOTIDE SEQUENCE [LARGE SCALE GENOMIC DNA]</scope>
    <source>
        <strain evidence="2 3">RY43-2</strain>
    </source>
</reference>
<dbReference type="Proteomes" id="UP001523219">
    <property type="component" value="Unassembled WGS sequence"/>
</dbReference>
<accession>A0ABT0ZKU9</accession>
<sequence length="80" mass="9044">MRARATYRFREHTLTPDRTEEAAPSLYAMVCKGCGQRSDGSETQEDGSDWAAGHLKANPGHLTYQEVITRPYRFEPGAWI</sequence>
<gene>
    <name evidence="2" type="ORF">NGF19_26125</name>
</gene>
<dbReference type="EMBL" id="JAMWMR010000032">
    <property type="protein sequence ID" value="MCN9244218.1"/>
    <property type="molecule type" value="Genomic_DNA"/>
</dbReference>
<dbReference type="Pfam" id="PF25232">
    <property type="entry name" value="DUF7848"/>
    <property type="match status" value="1"/>
</dbReference>